<dbReference type="InterPro" id="IPR006616">
    <property type="entry name" value="DM9_repeat"/>
</dbReference>
<dbReference type="EMBL" id="GEZM01051828">
    <property type="protein sequence ID" value="JAV74680.1"/>
    <property type="molecule type" value="Transcribed_RNA"/>
</dbReference>
<feature type="signal peptide" evidence="1">
    <location>
        <begin position="1"/>
        <end position="18"/>
    </location>
</feature>
<sequence length="205" mass="23407">MRLFLVFFVTLLIEEKAAFKNCSDIDRDNAIPDYYWREYLGVIPSDAIPGGFDKANQRTYIGQMYHSRFGLLPSTIYKGSKHFLASGGGSSFVTDTFVKVLCSPHHNRYKWIPTENSKSHLLSDYHLVIGGNEAGYVLNIGRVNHESEIILGKVFNHNTPHRGLSIPYKSKETIYQSYEILIYDYCANSTERGRIDVRFLEPNAV</sequence>
<dbReference type="InParanoid" id="A0A1Y1LQV3"/>
<reference evidence="3 4" key="2">
    <citation type="journal article" date="2018" name="Elife">
        <title>Firefly genomes illuminate parallel origins of bioluminescence in beetles.</title>
        <authorList>
            <person name="Fallon T.R."/>
            <person name="Lower S.E."/>
            <person name="Chang C.H."/>
            <person name="Bessho-Uehara M."/>
            <person name="Martin G.J."/>
            <person name="Bewick A.J."/>
            <person name="Behringer M."/>
            <person name="Debat H.J."/>
            <person name="Wong I."/>
            <person name="Day J.C."/>
            <person name="Suvorov A."/>
            <person name="Silva C.J."/>
            <person name="Stanger-Hall K.F."/>
            <person name="Hall D.W."/>
            <person name="Schmitz R.J."/>
            <person name="Nelson D.R."/>
            <person name="Lewis S.M."/>
            <person name="Shigenobu S."/>
            <person name="Bybee S.M."/>
            <person name="Larracuente A.M."/>
            <person name="Oba Y."/>
            <person name="Weng J.K."/>
        </authorList>
    </citation>
    <scope>NUCLEOTIDE SEQUENCE [LARGE SCALE GENOMIC DNA]</scope>
    <source>
        <strain evidence="3">1611_PpyrPB1</strain>
        <tissue evidence="3">Whole body</tissue>
    </source>
</reference>
<feature type="chain" id="PRO_5036312555" evidence="1">
    <location>
        <begin position="19"/>
        <end position="205"/>
    </location>
</feature>
<protein>
    <submittedName>
        <fullName evidence="2">Uncharacterized protein</fullName>
    </submittedName>
</protein>
<dbReference type="EMBL" id="VVIM01000002">
    <property type="protein sequence ID" value="KAB0801971.1"/>
    <property type="molecule type" value="Genomic_DNA"/>
</dbReference>
<dbReference type="PANTHER" id="PTHR31649:SF10">
    <property type="entry name" value="IP19903P-RELATED"/>
    <property type="match status" value="1"/>
</dbReference>
<evidence type="ECO:0000313" key="2">
    <source>
        <dbReference type="EMBL" id="JAV74680.1"/>
    </source>
</evidence>
<organism evidence="2">
    <name type="scientific">Photinus pyralis</name>
    <name type="common">Common eastern firefly</name>
    <name type="synonym">Lampyris pyralis</name>
    <dbReference type="NCBI Taxonomy" id="7054"/>
    <lineage>
        <taxon>Eukaryota</taxon>
        <taxon>Metazoa</taxon>
        <taxon>Ecdysozoa</taxon>
        <taxon>Arthropoda</taxon>
        <taxon>Hexapoda</taxon>
        <taxon>Insecta</taxon>
        <taxon>Pterygota</taxon>
        <taxon>Neoptera</taxon>
        <taxon>Endopterygota</taxon>
        <taxon>Coleoptera</taxon>
        <taxon>Polyphaga</taxon>
        <taxon>Elateriformia</taxon>
        <taxon>Elateroidea</taxon>
        <taxon>Lampyridae</taxon>
        <taxon>Lampyrinae</taxon>
        <taxon>Photinus</taxon>
    </lineage>
</organism>
<accession>A0A1Y1LQV3</accession>
<name>A0A1Y1LQV3_PHOPY</name>
<keyword evidence="1" id="KW-0732">Signal</keyword>
<dbReference type="Pfam" id="PF11901">
    <property type="entry name" value="DM9"/>
    <property type="match status" value="1"/>
</dbReference>
<reference evidence="2" key="1">
    <citation type="journal article" date="2016" name="Sci. Rep.">
        <title>Molecular characterization of firefly nuptial gifts: a multi-omics approach sheds light on postcopulatory sexual selection.</title>
        <authorList>
            <person name="Al-Wathiqui N."/>
            <person name="Fallon T.R."/>
            <person name="South A."/>
            <person name="Weng J.K."/>
            <person name="Lewis S.M."/>
        </authorList>
    </citation>
    <scope>NUCLEOTIDE SEQUENCE</scope>
</reference>
<dbReference type="Proteomes" id="UP000327044">
    <property type="component" value="Unassembled WGS sequence"/>
</dbReference>
<evidence type="ECO:0000313" key="3">
    <source>
        <dbReference type="EMBL" id="KAB0801971.1"/>
    </source>
</evidence>
<gene>
    <name evidence="3" type="ORF">PPYR_04157</name>
</gene>
<proteinExistence type="predicted"/>
<dbReference type="PANTHER" id="PTHR31649">
    <property type="entry name" value="AGAP009604-PA"/>
    <property type="match status" value="1"/>
</dbReference>
<keyword evidence="4" id="KW-1185">Reference proteome</keyword>
<dbReference type="OrthoDB" id="6767006at2759"/>
<reference evidence="3" key="3">
    <citation type="submission" date="2019-08" db="EMBL/GenBank/DDBJ databases">
        <authorList>
            <consortium name="Photinus pyralis genome working group"/>
            <person name="Fallon T.R."/>
            <person name="Sander Lower S.E."/>
            <person name="Weng J.-K."/>
        </authorList>
    </citation>
    <scope>NUCLEOTIDE SEQUENCE</scope>
    <source>
        <strain evidence="3">1611_PpyrPB1</strain>
        <tissue evidence="3">Whole body</tissue>
    </source>
</reference>
<dbReference type="SMART" id="SM00696">
    <property type="entry name" value="DM9"/>
    <property type="match status" value="1"/>
</dbReference>
<dbReference type="AlphaFoldDB" id="A0A1Y1LQV3"/>
<evidence type="ECO:0000256" key="1">
    <source>
        <dbReference type="SAM" id="SignalP"/>
    </source>
</evidence>
<evidence type="ECO:0000313" key="4">
    <source>
        <dbReference type="Proteomes" id="UP000327044"/>
    </source>
</evidence>